<dbReference type="GeneID" id="79318109"/>
<evidence type="ECO:0008006" key="3">
    <source>
        <dbReference type="Google" id="ProtNLM"/>
    </source>
</evidence>
<gene>
    <name evidence="1" type="ORF">ACFQPE_21015</name>
</gene>
<reference evidence="1 2" key="1">
    <citation type="journal article" date="2019" name="Int. J. Syst. Evol. Microbiol.">
        <title>The Global Catalogue of Microorganisms (GCM) 10K type strain sequencing project: providing services to taxonomists for standard genome sequencing and annotation.</title>
        <authorList>
            <consortium name="The Broad Institute Genomics Platform"/>
            <consortium name="The Broad Institute Genome Sequencing Center for Infectious Disease"/>
            <person name="Wu L."/>
            <person name="Ma J."/>
        </authorList>
    </citation>
    <scope>NUCLEOTIDE SEQUENCE [LARGE SCALE GENOMIC DNA]</scope>
    <source>
        <strain evidence="1 2">PSR21</strain>
    </source>
</reference>
<accession>A0ABD6AH22</accession>
<proteinExistence type="predicted"/>
<comment type="caution">
    <text evidence="1">The sequence shown here is derived from an EMBL/GenBank/DDBJ whole genome shotgun (WGS) entry which is preliminary data.</text>
</comment>
<evidence type="ECO:0000313" key="1">
    <source>
        <dbReference type="EMBL" id="MFC7319254.1"/>
    </source>
</evidence>
<organism evidence="1 2">
    <name type="scientific">Halomarina halobia</name>
    <dbReference type="NCBI Taxonomy" id="3033386"/>
    <lineage>
        <taxon>Archaea</taxon>
        <taxon>Methanobacteriati</taxon>
        <taxon>Methanobacteriota</taxon>
        <taxon>Stenosarchaea group</taxon>
        <taxon>Halobacteria</taxon>
        <taxon>Halobacteriales</taxon>
        <taxon>Natronomonadaceae</taxon>
        <taxon>Halomarina</taxon>
    </lineage>
</organism>
<dbReference type="EMBL" id="JBHTBF010000006">
    <property type="protein sequence ID" value="MFC7319254.1"/>
    <property type="molecule type" value="Genomic_DNA"/>
</dbReference>
<keyword evidence="2" id="KW-1185">Reference proteome</keyword>
<dbReference type="RefSeq" id="WP_276306847.1">
    <property type="nucleotide sequence ID" value="NZ_CP119995.1"/>
</dbReference>
<dbReference type="AlphaFoldDB" id="A0ABD6AH22"/>
<evidence type="ECO:0000313" key="2">
    <source>
        <dbReference type="Proteomes" id="UP001596547"/>
    </source>
</evidence>
<dbReference type="Proteomes" id="UP001596547">
    <property type="component" value="Unassembled WGS sequence"/>
</dbReference>
<protein>
    <recommendedName>
        <fullName evidence="3">DksA C4-type domain-containing protein</fullName>
    </recommendedName>
</protein>
<sequence length="51" mass="5721">MRERDMGTGASVMFKACDACGEIKEDVRRVRVEGETLRRALCPDCRSAEQS</sequence>
<name>A0ABD6AH22_9EURY</name>